<reference evidence="1 2" key="1">
    <citation type="journal article" date="2020" name="Nature">
        <title>Six reference-quality genomes reveal evolution of bat adaptations.</title>
        <authorList>
            <person name="Jebb D."/>
            <person name="Huang Z."/>
            <person name="Pippel M."/>
            <person name="Hughes G.M."/>
            <person name="Lavrichenko K."/>
            <person name="Devanna P."/>
            <person name="Winkler S."/>
            <person name="Jermiin L.S."/>
            <person name="Skirmuntt E.C."/>
            <person name="Katzourakis A."/>
            <person name="Burkitt-Gray L."/>
            <person name="Ray D.A."/>
            <person name="Sullivan K.A.M."/>
            <person name="Roscito J.G."/>
            <person name="Kirilenko B.M."/>
            <person name="Davalos L.M."/>
            <person name="Corthals A.P."/>
            <person name="Power M.L."/>
            <person name="Jones G."/>
            <person name="Ransome R.D."/>
            <person name="Dechmann D.K.N."/>
            <person name="Locatelli A.G."/>
            <person name="Puechmaille S.J."/>
            <person name="Fedrigo O."/>
            <person name="Jarvis E.D."/>
            <person name="Hiller M."/>
            <person name="Vernes S.C."/>
            <person name="Myers E.W."/>
            <person name="Teeling E.C."/>
        </authorList>
    </citation>
    <scope>NUCLEOTIDE SEQUENCE [LARGE SCALE GENOMIC DNA]</scope>
    <source>
        <strain evidence="1">MRouAeg1</strain>
        <tissue evidence="1">Muscle</tissue>
    </source>
</reference>
<protein>
    <submittedName>
        <fullName evidence="1">Uncharacterized protein</fullName>
    </submittedName>
</protein>
<organism evidence="1 2">
    <name type="scientific">Rousettus aegyptiacus</name>
    <name type="common">Egyptian fruit bat</name>
    <name type="synonym">Pteropus aegyptiacus</name>
    <dbReference type="NCBI Taxonomy" id="9407"/>
    <lineage>
        <taxon>Eukaryota</taxon>
        <taxon>Metazoa</taxon>
        <taxon>Chordata</taxon>
        <taxon>Craniata</taxon>
        <taxon>Vertebrata</taxon>
        <taxon>Euteleostomi</taxon>
        <taxon>Mammalia</taxon>
        <taxon>Eutheria</taxon>
        <taxon>Laurasiatheria</taxon>
        <taxon>Chiroptera</taxon>
        <taxon>Yinpterochiroptera</taxon>
        <taxon>Pteropodoidea</taxon>
        <taxon>Pteropodidae</taxon>
        <taxon>Rousettinae</taxon>
        <taxon>Rousettus</taxon>
    </lineage>
</organism>
<evidence type="ECO:0000313" key="2">
    <source>
        <dbReference type="Proteomes" id="UP000593571"/>
    </source>
</evidence>
<proteinExistence type="predicted"/>
<dbReference type="Proteomes" id="UP000593571">
    <property type="component" value="Unassembled WGS sequence"/>
</dbReference>
<dbReference type="AlphaFoldDB" id="A0A7J8FI84"/>
<gene>
    <name evidence="1" type="ORF">HJG63_011924</name>
</gene>
<dbReference type="EMBL" id="JACASE010000007">
    <property type="protein sequence ID" value="KAF6447463.1"/>
    <property type="molecule type" value="Genomic_DNA"/>
</dbReference>
<name>A0A7J8FI84_ROUAE</name>
<evidence type="ECO:0000313" key="1">
    <source>
        <dbReference type="EMBL" id="KAF6447463.1"/>
    </source>
</evidence>
<sequence>MGEMPSLTSQGRTESYFLLSSLQAGFQPHLFSGTILFVDPLRLPSNSRSVNPAGTPTWNPWHLGFPNLRIGIALPFKPGFLLSLCLYIILLPCWGNPPRLSTWDSALLSPRWAPSEGAASGFLVDASVYNIMNSRGTCSPLGKEVSFYIFLTSQNRKGFR</sequence>
<keyword evidence="2" id="KW-1185">Reference proteome</keyword>
<comment type="caution">
    <text evidence="1">The sequence shown here is derived from an EMBL/GenBank/DDBJ whole genome shotgun (WGS) entry which is preliminary data.</text>
</comment>
<accession>A0A7J8FI84</accession>